<dbReference type="Gene3D" id="3.40.50.1820">
    <property type="entry name" value="alpha/beta hydrolase"/>
    <property type="match status" value="1"/>
</dbReference>
<dbReference type="AlphaFoldDB" id="A0A975BJL6"/>
<organism evidence="2 3">
    <name type="scientific">Desulfonema magnum</name>
    <dbReference type="NCBI Taxonomy" id="45655"/>
    <lineage>
        <taxon>Bacteria</taxon>
        <taxon>Pseudomonadati</taxon>
        <taxon>Thermodesulfobacteriota</taxon>
        <taxon>Desulfobacteria</taxon>
        <taxon>Desulfobacterales</taxon>
        <taxon>Desulfococcaceae</taxon>
        <taxon>Desulfonema</taxon>
    </lineage>
</organism>
<dbReference type="Pfam" id="PF00561">
    <property type="entry name" value="Abhydrolase_1"/>
    <property type="match status" value="1"/>
</dbReference>
<keyword evidence="3" id="KW-1185">Reference proteome</keyword>
<sequence length="176" mass="19322">MAGHSLGGAIVQCLALRSPEWLTRIILVGTGARLRVAPAILDGLSCDPLPSVSDTSFKSAINIICDYAFGPSASPSLIQAAIEDFLKNRPEVFHGDYLACDQFDIMENIGQIRFPTLIISGAADTLTPVKYSEYLYTHIPEAEMSVIEEGGHMMGLEKPEEFTEKIKSFLFRNLQQ</sequence>
<dbReference type="PANTHER" id="PTHR43798:SF33">
    <property type="entry name" value="HYDROLASE, PUTATIVE (AFU_ORTHOLOGUE AFUA_2G14860)-RELATED"/>
    <property type="match status" value="1"/>
</dbReference>
<dbReference type="PRINTS" id="PR00111">
    <property type="entry name" value="ABHYDROLASE"/>
</dbReference>
<evidence type="ECO:0000313" key="2">
    <source>
        <dbReference type="EMBL" id="QTA86899.1"/>
    </source>
</evidence>
<dbReference type="SUPFAM" id="SSF53474">
    <property type="entry name" value="alpha/beta-Hydrolases"/>
    <property type="match status" value="1"/>
</dbReference>
<reference evidence="2" key="1">
    <citation type="journal article" date="2021" name="Microb. Physiol.">
        <title>Proteogenomic Insights into the Physiology of Marine, Sulfate-Reducing, Filamentous Desulfonema limicola and Desulfonema magnum.</title>
        <authorList>
            <person name="Schnaars V."/>
            <person name="Wohlbrand L."/>
            <person name="Scheve S."/>
            <person name="Hinrichs C."/>
            <person name="Reinhardt R."/>
            <person name="Rabus R."/>
        </authorList>
    </citation>
    <scope>NUCLEOTIDE SEQUENCE</scope>
    <source>
        <strain evidence="2">4be13</strain>
    </source>
</reference>
<dbReference type="InterPro" id="IPR029058">
    <property type="entry name" value="AB_hydrolase_fold"/>
</dbReference>
<dbReference type="InterPro" id="IPR050266">
    <property type="entry name" value="AB_hydrolase_sf"/>
</dbReference>
<keyword evidence="2" id="KW-0378">Hydrolase</keyword>
<accession>A0A975BJL6</accession>
<dbReference type="EMBL" id="CP061800">
    <property type="protein sequence ID" value="QTA86899.1"/>
    <property type="molecule type" value="Genomic_DNA"/>
</dbReference>
<dbReference type="KEGG" id="dmm:dnm_029240"/>
<dbReference type="GO" id="GO:0016020">
    <property type="term" value="C:membrane"/>
    <property type="evidence" value="ECO:0007669"/>
    <property type="project" value="TreeGrafter"/>
</dbReference>
<feature type="domain" description="AB hydrolase-1" evidence="1">
    <location>
        <begin position="3"/>
        <end position="159"/>
    </location>
</feature>
<protein>
    <submittedName>
        <fullName evidence="2">Alpha/beta hydrolase fold-containing protein</fullName>
    </submittedName>
</protein>
<evidence type="ECO:0000313" key="3">
    <source>
        <dbReference type="Proteomes" id="UP000663722"/>
    </source>
</evidence>
<dbReference type="GO" id="GO:0016787">
    <property type="term" value="F:hydrolase activity"/>
    <property type="evidence" value="ECO:0007669"/>
    <property type="project" value="UniProtKB-KW"/>
</dbReference>
<dbReference type="InterPro" id="IPR000073">
    <property type="entry name" value="AB_hydrolase_1"/>
</dbReference>
<gene>
    <name evidence="2" type="ORF">dnm_029240</name>
</gene>
<dbReference type="PANTHER" id="PTHR43798">
    <property type="entry name" value="MONOACYLGLYCEROL LIPASE"/>
    <property type="match status" value="1"/>
</dbReference>
<proteinExistence type="predicted"/>
<name>A0A975BJL6_9BACT</name>
<dbReference type="Proteomes" id="UP000663722">
    <property type="component" value="Chromosome"/>
</dbReference>
<evidence type="ECO:0000259" key="1">
    <source>
        <dbReference type="Pfam" id="PF00561"/>
    </source>
</evidence>